<name>A0A6J6DZ42_9ZZZZ</name>
<dbReference type="Pfam" id="PF20472">
    <property type="entry name" value="PDDEXK_11"/>
    <property type="match status" value="1"/>
</dbReference>
<reference evidence="2" key="1">
    <citation type="submission" date="2020-05" db="EMBL/GenBank/DDBJ databases">
        <authorList>
            <person name="Chiriac C."/>
            <person name="Salcher M."/>
            <person name="Ghai R."/>
            <person name="Kavagutti S V."/>
        </authorList>
    </citation>
    <scope>NUCLEOTIDE SEQUENCE</scope>
</reference>
<accession>A0A6J6DZ42</accession>
<gene>
    <name evidence="2" type="ORF">UFOPK1639_00749</name>
</gene>
<dbReference type="EMBL" id="CAEZTH010000090">
    <property type="protein sequence ID" value="CAB4566348.1"/>
    <property type="molecule type" value="Genomic_DNA"/>
</dbReference>
<proteinExistence type="predicted"/>
<dbReference type="InterPro" id="IPR046821">
    <property type="entry name" value="PDDEXK_11"/>
</dbReference>
<evidence type="ECO:0000259" key="1">
    <source>
        <dbReference type="Pfam" id="PF20472"/>
    </source>
</evidence>
<organism evidence="2">
    <name type="scientific">freshwater metagenome</name>
    <dbReference type="NCBI Taxonomy" id="449393"/>
    <lineage>
        <taxon>unclassified sequences</taxon>
        <taxon>metagenomes</taxon>
        <taxon>ecological metagenomes</taxon>
    </lineage>
</organism>
<evidence type="ECO:0000313" key="2">
    <source>
        <dbReference type="EMBL" id="CAB4566348.1"/>
    </source>
</evidence>
<dbReference type="AlphaFoldDB" id="A0A6J6DZ42"/>
<protein>
    <submittedName>
        <fullName evidence="2">Unannotated protein</fullName>
    </submittedName>
</protein>
<sequence>MIEKKWQEVSGSVDEKLQTCGFKMRQYRNLVDGLGIKVQFVYLLNDWFTQPRYADVLAYIRESGADYHFNSVPLELLDL</sequence>
<feature type="domain" description="PD-(D/E)XK nuclease" evidence="1">
    <location>
        <begin position="1"/>
        <end position="47"/>
    </location>
</feature>